<evidence type="ECO:0000256" key="9">
    <source>
        <dbReference type="ARBA" id="ARBA00022777"/>
    </source>
</evidence>
<dbReference type="UniPathway" id="UPA00164"/>
<keyword evidence="17" id="KW-1185">Reference proteome</keyword>
<reference evidence="16 17" key="1">
    <citation type="submission" date="2019-03" db="EMBL/GenBank/DDBJ databases">
        <title>Draft genome sequences of novel Actinobacteria.</title>
        <authorList>
            <person name="Sahin N."/>
            <person name="Ay H."/>
            <person name="Saygin H."/>
        </authorList>
    </citation>
    <scope>NUCLEOTIDE SEQUENCE [LARGE SCALE GENOMIC DNA]</scope>
    <source>
        <strain evidence="16 17">DSM 45941</strain>
    </source>
</reference>
<evidence type="ECO:0000256" key="10">
    <source>
        <dbReference type="ARBA" id="ARBA00022840"/>
    </source>
</evidence>
<evidence type="ECO:0000256" key="4">
    <source>
        <dbReference type="ARBA" id="ARBA00011962"/>
    </source>
</evidence>
<keyword evidence="11" id="KW-0320">Glycogen biosynthesis</keyword>
<evidence type="ECO:0000256" key="12">
    <source>
        <dbReference type="ARBA" id="ARBA00023277"/>
    </source>
</evidence>
<evidence type="ECO:0000256" key="7">
    <source>
        <dbReference type="ARBA" id="ARBA00022679"/>
    </source>
</evidence>
<evidence type="ECO:0000256" key="14">
    <source>
        <dbReference type="ARBA" id="ARBA00049067"/>
    </source>
</evidence>
<keyword evidence="7 16" id="KW-0808">Transferase</keyword>
<name>A0A4R4ZZV0_9ACTN</name>
<comment type="pathway">
    <text evidence="1">Glycan biosynthesis; glycogen biosynthesis.</text>
</comment>
<accession>A0A4R4ZZV0</accession>
<dbReference type="Pfam" id="PF18085">
    <property type="entry name" value="Mak_N_cap"/>
    <property type="match status" value="1"/>
</dbReference>
<dbReference type="GO" id="GO:0016301">
    <property type="term" value="F:kinase activity"/>
    <property type="evidence" value="ECO:0007669"/>
    <property type="project" value="UniProtKB-KW"/>
</dbReference>
<dbReference type="EC" id="2.7.1.175" evidence="4"/>
<evidence type="ECO:0000256" key="8">
    <source>
        <dbReference type="ARBA" id="ARBA00022741"/>
    </source>
</evidence>
<sequence>MPPPAPPSENSLVRLLAGWLPRQRWFGGKDGPIDDLSIGTITELLPGEPGMHHLILDVRQNGETDQYQVLLGVRRDLPERLEGAAIGRLDVREHGVIGSVYDAAHDPELTRPLLAHMADERVVGPLVFHRAPGTGIRTDLDGSPNTAEQSNTSLVFGDAYICKLFRRLSPGVSPDLEVNLALSRAGCEHVPAVHGWIELDTSGAGGETGGGGADEPVTLALLSEFLRTGTDGWQLALTSVRDWFGQPCHPGPAPELTADDAGDAGGDFAAEAERLGAATAEVHRDLAAAFGVTRAPPELLREIVFAMNEQLDQVSAAVPELRPHAHAIRAVFDEVAAGAAALPFQRVHGDYHLGQVLRTDAGWTLLDFEGEPARTPAERRAPAHPLRDVAGMLRSFEYAARFLLARDGDLPPHTADALELRARAWADRNRAAFCAGYAAAGGPDPAAHAALTRAFEFDKAVYEIRYEARNRPSWLPVPLRSLARLTG</sequence>
<comment type="subunit">
    <text evidence="3">Monomer.</text>
</comment>
<keyword evidence="10" id="KW-0067">ATP-binding</keyword>
<evidence type="ECO:0000256" key="3">
    <source>
        <dbReference type="ARBA" id="ARBA00011245"/>
    </source>
</evidence>
<evidence type="ECO:0000256" key="6">
    <source>
        <dbReference type="ARBA" id="ARBA00022600"/>
    </source>
</evidence>
<evidence type="ECO:0000259" key="15">
    <source>
        <dbReference type="Pfam" id="PF18085"/>
    </source>
</evidence>
<evidence type="ECO:0000256" key="2">
    <source>
        <dbReference type="ARBA" id="ARBA00006219"/>
    </source>
</evidence>
<dbReference type="Proteomes" id="UP000295578">
    <property type="component" value="Unassembled WGS sequence"/>
</dbReference>
<evidence type="ECO:0000256" key="11">
    <source>
        <dbReference type="ARBA" id="ARBA00023056"/>
    </source>
</evidence>
<dbReference type="EMBL" id="SMKY01000396">
    <property type="protein sequence ID" value="TDD63699.1"/>
    <property type="molecule type" value="Genomic_DNA"/>
</dbReference>
<dbReference type="RefSeq" id="WP_132205145.1">
    <property type="nucleotide sequence ID" value="NZ_SMKY01000396.1"/>
</dbReference>
<evidence type="ECO:0000256" key="1">
    <source>
        <dbReference type="ARBA" id="ARBA00004964"/>
    </source>
</evidence>
<evidence type="ECO:0000313" key="17">
    <source>
        <dbReference type="Proteomes" id="UP000295578"/>
    </source>
</evidence>
<dbReference type="AlphaFoldDB" id="A0A4R4ZZV0"/>
<evidence type="ECO:0000256" key="13">
    <source>
        <dbReference type="ARBA" id="ARBA00031251"/>
    </source>
</evidence>
<keyword evidence="12" id="KW-0119">Carbohydrate metabolism</keyword>
<dbReference type="OrthoDB" id="3787729at2"/>
<keyword evidence="8" id="KW-0547">Nucleotide-binding</keyword>
<dbReference type="GO" id="GO:0005978">
    <property type="term" value="P:glycogen biosynthetic process"/>
    <property type="evidence" value="ECO:0007669"/>
    <property type="project" value="UniProtKB-UniPathway"/>
</dbReference>
<keyword evidence="9" id="KW-0418">Kinase</keyword>
<comment type="caution">
    <text evidence="16">The sequence shown here is derived from an EMBL/GenBank/DDBJ whole genome shotgun (WGS) entry which is preliminary data.</text>
</comment>
<protein>
    <recommendedName>
        <fullName evidence="5">Maltokinase</fullName>
        <ecNumber evidence="4">2.7.1.175</ecNumber>
    </recommendedName>
    <alternativeName>
        <fullName evidence="13">Maltose-1-phosphate synthase</fullName>
    </alternativeName>
</protein>
<comment type="catalytic activity">
    <reaction evidence="14">
        <text>D-maltose + ATP = alpha-maltose 1-phosphate + ADP + H(+)</text>
        <dbReference type="Rhea" id="RHEA:31915"/>
        <dbReference type="ChEBI" id="CHEBI:15378"/>
        <dbReference type="ChEBI" id="CHEBI:17306"/>
        <dbReference type="ChEBI" id="CHEBI:30616"/>
        <dbReference type="ChEBI" id="CHEBI:63576"/>
        <dbReference type="ChEBI" id="CHEBI:456216"/>
        <dbReference type="EC" id="2.7.1.175"/>
    </reaction>
</comment>
<dbReference type="SUPFAM" id="SSF56112">
    <property type="entry name" value="Protein kinase-like (PK-like)"/>
    <property type="match status" value="1"/>
</dbReference>
<dbReference type="InterPro" id="IPR011009">
    <property type="entry name" value="Kinase-like_dom_sf"/>
</dbReference>
<evidence type="ECO:0000313" key="16">
    <source>
        <dbReference type="EMBL" id="TDD63699.1"/>
    </source>
</evidence>
<proteinExistence type="inferred from homology"/>
<dbReference type="InterPro" id="IPR040999">
    <property type="entry name" value="Mak_N_cap"/>
</dbReference>
<evidence type="ECO:0000256" key="5">
    <source>
        <dbReference type="ARBA" id="ARBA00013882"/>
    </source>
</evidence>
<comment type="similarity">
    <text evidence="2">Belongs to the aminoglycoside phosphotransferase family.</text>
</comment>
<keyword evidence="6" id="KW-0321">Glycogen metabolism</keyword>
<gene>
    <name evidence="16" type="ORF">E1293_42615</name>
</gene>
<dbReference type="GO" id="GO:0005524">
    <property type="term" value="F:ATP binding"/>
    <property type="evidence" value="ECO:0007669"/>
    <property type="project" value="UniProtKB-KW"/>
</dbReference>
<dbReference type="Gene3D" id="3.90.1200.10">
    <property type="match status" value="1"/>
</dbReference>
<organism evidence="16 17">
    <name type="scientific">Actinomadura darangshiensis</name>
    <dbReference type="NCBI Taxonomy" id="705336"/>
    <lineage>
        <taxon>Bacteria</taxon>
        <taxon>Bacillati</taxon>
        <taxon>Actinomycetota</taxon>
        <taxon>Actinomycetes</taxon>
        <taxon>Streptosporangiales</taxon>
        <taxon>Thermomonosporaceae</taxon>
        <taxon>Actinomadura</taxon>
    </lineage>
</organism>
<feature type="domain" description="Maltokinase N-terminal cap" evidence="15">
    <location>
        <begin position="19"/>
        <end position="106"/>
    </location>
</feature>